<dbReference type="EMBL" id="CP094669">
    <property type="protein sequence ID" value="UOG74647.1"/>
    <property type="molecule type" value="Genomic_DNA"/>
</dbReference>
<name>A0ABY4CX82_9BACT</name>
<protein>
    <submittedName>
        <fullName evidence="1">Uncharacterized protein</fullName>
    </submittedName>
</protein>
<keyword evidence="2" id="KW-1185">Reference proteome</keyword>
<proteinExistence type="predicted"/>
<evidence type="ECO:0000313" key="1">
    <source>
        <dbReference type="EMBL" id="UOG74647.1"/>
    </source>
</evidence>
<reference evidence="1 2" key="1">
    <citation type="submission" date="2022-03" db="EMBL/GenBank/DDBJ databases">
        <title>Hymenobactersp. isolated from the air.</title>
        <authorList>
            <person name="Won M."/>
            <person name="Kwon S.-W."/>
        </authorList>
    </citation>
    <scope>NUCLEOTIDE SEQUENCE [LARGE SCALE GENOMIC DNA]</scope>
    <source>
        <strain evidence="1 2">KACC 21982</strain>
    </source>
</reference>
<dbReference type="Proteomes" id="UP000831113">
    <property type="component" value="Chromosome"/>
</dbReference>
<gene>
    <name evidence="1" type="ORF">MTX78_21330</name>
</gene>
<sequence length="79" mass="8885">MRHSIRGYHLFYQLQQHNGHIDLFLDNQNTPQRIGSLPAAEFAAVATLLNQKELVFDSQAAMLISSALNEPLPQQNALQ</sequence>
<accession>A0ABY4CX82</accession>
<evidence type="ECO:0000313" key="2">
    <source>
        <dbReference type="Proteomes" id="UP000831113"/>
    </source>
</evidence>
<dbReference type="RefSeq" id="WP_243798160.1">
    <property type="nucleotide sequence ID" value="NZ_CP094669.1"/>
</dbReference>
<organism evidence="1 2">
    <name type="scientific">Hymenobacter tibetensis</name>
    <dbReference type="NCBI Taxonomy" id="497967"/>
    <lineage>
        <taxon>Bacteria</taxon>
        <taxon>Pseudomonadati</taxon>
        <taxon>Bacteroidota</taxon>
        <taxon>Cytophagia</taxon>
        <taxon>Cytophagales</taxon>
        <taxon>Hymenobacteraceae</taxon>
        <taxon>Hymenobacter</taxon>
    </lineage>
</organism>